<reference evidence="1" key="2">
    <citation type="submission" date="2014-07" db="EMBL/GenBank/DDBJ databases">
        <authorList>
            <person name="Hull J."/>
        </authorList>
    </citation>
    <scope>NUCLEOTIDE SEQUENCE</scope>
</reference>
<dbReference type="EMBL" id="GBHO01020698">
    <property type="protein sequence ID" value="JAG22906.1"/>
    <property type="molecule type" value="Transcribed_RNA"/>
</dbReference>
<gene>
    <name evidence="2" type="ORF">CM83_38101</name>
    <name evidence="1" type="ORF">CM83_38102</name>
</gene>
<evidence type="ECO:0000313" key="1">
    <source>
        <dbReference type="EMBL" id="JAG22905.1"/>
    </source>
</evidence>
<accession>A0A0A9Y047</accession>
<name>A0A0A9Y047_LYGHE</name>
<protein>
    <submittedName>
        <fullName evidence="1">Uncharacterized protein</fullName>
    </submittedName>
</protein>
<dbReference type="EMBL" id="GBHO01020699">
    <property type="protein sequence ID" value="JAG22905.1"/>
    <property type="molecule type" value="Transcribed_RNA"/>
</dbReference>
<evidence type="ECO:0000313" key="2">
    <source>
        <dbReference type="EMBL" id="JAG22906.1"/>
    </source>
</evidence>
<sequence length="143" mass="16850">MLYCIAAASTHVHPVMKCCFEIPRRFRYYFHVTYVFISITFHSNSEAHFSQSGAQHRYGYPRKKKKKKMLSYLADDKLRLNGFNTQVVLVMKSVTLGHEIKFVIWKNVKMQIFVFFLGAKKLQNTHVTHCSAYNLFPVFCWTL</sequence>
<dbReference type="AlphaFoldDB" id="A0A0A9Y047"/>
<organism evidence="1">
    <name type="scientific">Lygus hesperus</name>
    <name type="common">Western plant bug</name>
    <dbReference type="NCBI Taxonomy" id="30085"/>
    <lineage>
        <taxon>Eukaryota</taxon>
        <taxon>Metazoa</taxon>
        <taxon>Ecdysozoa</taxon>
        <taxon>Arthropoda</taxon>
        <taxon>Hexapoda</taxon>
        <taxon>Insecta</taxon>
        <taxon>Pterygota</taxon>
        <taxon>Neoptera</taxon>
        <taxon>Paraneoptera</taxon>
        <taxon>Hemiptera</taxon>
        <taxon>Heteroptera</taxon>
        <taxon>Panheteroptera</taxon>
        <taxon>Cimicomorpha</taxon>
        <taxon>Miridae</taxon>
        <taxon>Mirini</taxon>
        <taxon>Lygus</taxon>
    </lineage>
</organism>
<proteinExistence type="predicted"/>
<reference evidence="1" key="1">
    <citation type="journal article" date="2014" name="PLoS ONE">
        <title>Transcriptome-Based Identification of ABC Transporters in the Western Tarnished Plant Bug Lygus hesperus.</title>
        <authorList>
            <person name="Hull J.J."/>
            <person name="Chaney K."/>
            <person name="Geib S.M."/>
            <person name="Fabrick J.A."/>
            <person name="Brent C.S."/>
            <person name="Walsh D."/>
            <person name="Lavine L.C."/>
        </authorList>
    </citation>
    <scope>NUCLEOTIDE SEQUENCE</scope>
</reference>